<accession>A0A5N6DF86</accession>
<name>A0A5N6DF86_ASPPA</name>
<reference evidence="1 2" key="1">
    <citation type="submission" date="2019-04" db="EMBL/GenBank/DDBJ databases">
        <title>Fungal friends and foes A comparative genomics study of 23 Aspergillus species from section Flavi.</title>
        <authorList>
            <consortium name="DOE Joint Genome Institute"/>
            <person name="Kjaerbolling I."/>
            <person name="Vesth T.C."/>
            <person name="Frisvad J.C."/>
            <person name="Nybo J.L."/>
            <person name="Theobald S."/>
            <person name="Kildgaard S."/>
            <person name="Petersen T.I."/>
            <person name="Kuo A."/>
            <person name="Sato A."/>
            <person name="Lyhne E.K."/>
            <person name="Kogle M.E."/>
            <person name="Wiebenga A."/>
            <person name="Kun R.S."/>
            <person name="Lubbers R.J."/>
            <person name="Makela M.R."/>
            <person name="Barry K."/>
            <person name="Chovatia M."/>
            <person name="Clum A."/>
            <person name="Daum C."/>
            <person name="Haridas S."/>
            <person name="He G."/>
            <person name="LaButti K."/>
            <person name="Lipzen A."/>
            <person name="Mondo S."/>
            <person name="Pangilinan J."/>
            <person name="Riley R."/>
            <person name="Salamov A."/>
            <person name="Simmons B.A."/>
            <person name="Magnuson J.K."/>
            <person name="Henrissat B."/>
            <person name="Mortensen U.H."/>
            <person name="Larsen T.O."/>
            <person name="De vries R.P."/>
            <person name="Grigoriev I.V."/>
            <person name="Machida M."/>
            <person name="Baker S.E."/>
            <person name="Andersen M.R."/>
        </authorList>
    </citation>
    <scope>NUCLEOTIDE SEQUENCE [LARGE SCALE GENOMIC DNA]</scope>
    <source>
        <strain evidence="1 2">CBS 117618</strain>
    </source>
</reference>
<keyword evidence="2" id="KW-1185">Reference proteome</keyword>
<dbReference type="AlphaFoldDB" id="A0A5N6DF86"/>
<sequence length="93" mass="11001">MKPYTCTDHDQDLWTQADVNEHLRKHHSGFIRRPASLGITDSHGHLWYCFGCESQFNDHRSYNSDNAMFNHLRQRHADVTESIRRRSQSNFLA</sequence>
<proteinExistence type="predicted"/>
<dbReference type="VEuPathDB" id="FungiDB:BDV34DRAFT_198320"/>
<organism evidence="1 2">
    <name type="scientific">Aspergillus parasiticus</name>
    <dbReference type="NCBI Taxonomy" id="5067"/>
    <lineage>
        <taxon>Eukaryota</taxon>
        <taxon>Fungi</taxon>
        <taxon>Dikarya</taxon>
        <taxon>Ascomycota</taxon>
        <taxon>Pezizomycotina</taxon>
        <taxon>Eurotiomycetes</taxon>
        <taxon>Eurotiomycetidae</taxon>
        <taxon>Eurotiales</taxon>
        <taxon>Aspergillaceae</taxon>
        <taxon>Aspergillus</taxon>
        <taxon>Aspergillus subgen. Circumdati</taxon>
    </lineage>
</organism>
<protein>
    <recommendedName>
        <fullName evidence="3">C2H2-type domain-containing protein</fullName>
    </recommendedName>
</protein>
<gene>
    <name evidence="1" type="ORF">BDV34DRAFT_198320</name>
</gene>
<evidence type="ECO:0008006" key="3">
    <source>
        <dbReference type="Google" id="ProtNLM"/>
    </source>
</evidence>
<dbReference type="EMBL" id="ML734986">
    <property type="protein sequence ID" value="KAB8203846.1"/>
    <property type="molecule type" value="Genomic_DNA"/>
</dbReference>
<evidence type="ECO:0000313" key="2">
    <source>
        <dbReference type="Proteomes" id="UP000326532"/>
    </source>
</evidence>
<evidence type="ECO:0000313" key="1">
    <source>
        <dbReference type="EMBL" id="KAB8203846.1"/>
    </source>
</evidence>
<dbReference type="Proteomes" id="UP000326532">
    <property type="component" value="Unassembled WGS sequence"/>
</dbReference>